<accession>A0A084Y198</accession>
<gene>
    <name evidence="1" type="ORF">CAPSK01_001888</name>
</gene>
<organism evidence="1 2">
    <name type="scientific">Candidatus Accumulibacter vicinus</name>
    <dbReference type="NCBI Taxonomy" id="2954382"/>
    <lineage>
        <taxon>Bacteria</taxon>
        <taxon>Pseudomonadati</taxon>
        <taxon>Pseudomonadota</taxon>
        <taxon>Betaproteobacteria</taxon>
        <taxon>Candidatus Accumulibacter</taxon>
    </lineage>
</organism>
<proteinExistence type="predicted"/>
<dbReference type="AntiFam" id="ANF00149">
    <property type="entry name" value="Shadow ORF (opposite cshA)"/>
</dbReference>
<dbReference type="EMBL" id="JDSS02000020">
    <property type="protein sequence ID" value="KFB68492.1"/>
    <property type="molecule type" value="Genomic_DNA"/>
</dbReference>
<dbReference type="Proteomes" id="UP000019812">
    <property type="component" value="Unassembled WGS sequence"/>
</dbReference>
<protein>
    <submittedName>
        <fullName evidence="1">Uncharacterized protein</fullName>
    </submittedName>
</protein>
<dbReference type="AlphaFoldDB" id="A0A084Y198"/>
<name>A0A084Y198_9PROT</name>
<evidence type="ECO:0000313" key="1">
    <source>
        <dbReference type="EMBL" id="KFB68492.1"/>
    </source>
</evidence>
<evidence type="ECO:0000313" key="2">
    <source>
        <dbReference type="Proteomes" id="UP000019812"/>
    </source>
</evidence>
<sequence length="261" mass="29538">MDVVLRRARQFKVDDVRQFVNVEAARGNVGGDQHQDRTLLESFERLQALLLALVAMDRVGGNPGLLQFAGEPVGFDLGAGEHQHLIEIGRLQEFDQQRALGLGRHRVDAVGDRLGHGVAPGHFDQHRRLEHAVGQFLDLFRERRREQQALPLPGQQVDDARDVGDEAHVEHSIRLIEHERLHAGEVEALLFKEIEQPAGGRHQHLDSTADLGDLRLDVDPPENATTPDRNMPAVGLDRLVHLDRQFARWRQHQHPYRMARG</sequence>
<reference evidence="1 2" key="1">
    <citation type="submission" date="2014-07" db="EMBL/GenBank/DDBJ databases">
        <title>Expanding our view of genomic diversity in Candidatus Accumulibacter clades.</title>
        <authorList>
            <person name="Skennerton C.T."/>
            <person name="Barr J.J."/>
            <person name="Slater F.R."/>
            <person name="Bond P.L."/>
            <person name="Tyson G.W."/>
        </authorList>
    </citation>
    <scope>NUCLEOTIDE SEQUENCE [LARGE SCALE GENOMIC DNA]</scope>
    <source>
        <strain evidence="2">SK-01</strain>
    </source>
</reference>
<comment type="caution">
    <text evidence="1">The sequence shown here is derived from an EMBL/GenBank/DDBJ whole genome shotgun (WGS) entry which is preliminary data.</text>
</comment>